<evidence type="ECO:0000259" key="6">
    <source>
        <dbReference type="Pfam" id="PF08281"/>
    </source>
</evidence>
<protein>
    <submittedName>
        <fullName evidence="7">Sigma-70 family RNA polymerase sigma factor</fullName>
    </submittedName>
</protein>
<dbReference type="Gene3D" id="1.10.1740.10">
    <property type="match status" value="1"/>
</dbReference>
<feature type="domain" description="RNA polymerase sigma factor 70 region 4 type 2" evidence="6">
    <location>
        <begin position="123"/>
        <end position="173"/>
    </location>
</feature>
<dbReference type="GO" id="GO:0003677">
    <property type="term" value="F:DNA binding"/>
    <property type="evidence" value="ECO:0007669"/>
    <property type="project" value="InterPro"/>
</dbReference>
<evidence type="ECO:0000256" key="4">
    <source>
        <dbReference type="ARBA" id="ARBA00023163"/>
    </source>
</evidence>
<keyword evidence="2" id="KW-0805">Transcription regulation</keyword>
<keyword evidence="8" id="KW-1185">Reference proteome</keyword>
<evidence type="ECO:0000313" key="8">
    <source>
        <dbReference type="Proteomes" id="UP000628710"/>
    </source>
</evidence>
<dbReference type="Gene3D" id="1.10.10.10">
    <property type="entry name" value="Winged helix-like DNA-binding domain superfamily/Winged helix DNA-binding domain"/>
    <property type="match status" value="1"/>
</dbReference>
<dbReference type="Pfam" id="PF04542">
    <property type="entry name" value="Sigma70_r2"/>
    <property type="match status" value="1"/>
</dbReference>
<gene>
    <name evidence="7" type="ORF">I8J31_04215</name>
</gene>
<sequence length="179" mass="20794">MTNDAWKREVEQALAQVKLQHQPSFEKLYELTNAKLYGLVLKIIPDQALATDALQEAYHKIWLNAEQHRADLGSAWSWLCQLTRNQAIDRVRQRQRLQETSDEEVPEAFSESEATLWPEHIDLNRCLQTIRAEQQNVIVHAYVYGSSHSELVKKFDAPLGTLKSWIRRGLKELRECLEA</sequence>
<dbReference type="InterPro" id="IPR039425">
    <property type="entry name" value="RNA_pol_sigma-70-like"/>
</dbReference>
<dbReference type="Pfam" id="PF08281">
    <property type="entry name" value="Sigma70_r4_2"/>
    <property type="match status" value="1"/>
</dbReference>
<feature type="domain" description="RNA polymerase sigma-70 region 2" evidence="5">
    <location>
        <begin position="29"/>
        <end position="96"/>
    </location>
</feature>
<dbReference type="InterPro" id="IPR013325">
    <property type="entry name" value="RNA_pol_sigma_r2"/>
</dbReference>
<dbReference type="SUPFAM" id="SSF88946">
    <property type="entry name" value="Sigma2 domain of RNA polymerase sigma factors"/>
    <property type="match status" value="1"/>
</dbReference>
<keyword evidence="3" id="KW-0731">Sigma factor</keyword>
<dbReference type="InterPro" id="IPR013249">
    <property type="entry name" value="RNA_pol_sigma70_r4_t2"/>
</dbReference>
<evidence type="ECO:0000256" key="1">
    <source>
        <dbReference type="ARBA" id="ARBA00010641"/>
    </source>
</evidence>
<comment type="similarity">
    <text evidence="1">Belongs to the sigma-70 factor family. ECF subfamily.</text>
</comment>
<evidence type="ECO:0000256" key="2">
    <source>
        <dbReference type="ARBA" id="ARBA00023015"/>
    </source>
</evidence>
<evidence type="ECO:0000256" key="3">
    <source>
        <dbReference type="ARBA" id="ARBA00023082"/>
    </source>
</evidence>
<dbReference type="InterPro" id="IPR014284">
    <property type="entry name" value="RNA_pol_sigma-70_dom"/>
</dbReference>
<dbReference type="InterPro" id="IPR013324">
    <property type="entry name" value="RNA_pol_sigma_r3/r4-like"/>
</dbReference>
<dbReference type="EMBL" id="JAEMNX010000002">
    <property type="protein sequence ID" value="MBJ7536881.1"/>
    <property type="molecule type" value="Genomic_DNA"/>
</dbReference>
<accession>A0A934JJE5</accession>
<organism evidence="7 8">
    <name type="scientific">Marinomonas transparens</name>
    <dbReference type="NCBI Taxonomy" id="2795388"/>
    <lineage>
        <taxon>Bacteria</taxon>
        <taxon>Pseudomonadati</taxon>
        <taxon>Pseudomonadota</taxon>
        <taxon>Gammaproteobacteria</taxon>
        <taxon>Oceanospirillales</taxon>
        <taxon>Oceanospirillaceae</taxon>
        <taxon>Marinomonas</taxon>
    </lineage>
</organism>
<dbReference type="GO" id="GO:0006352">
    <property type="term" value="P:DNA-templated transcription initiation"/>
    <property type="evidence" value="ECO:0007669"/>
    <property type="project" value="InterPro"/>
</dbReference>
<reference evidence="7" key="1">
    <citation type="submission" date="2020-12" db="EMBL/GenBank/DDBJ databases">
        <title>Marinomonas arctica sp. nov., a psychrotolerant bacterium isolated from the Arctic.</title>
        <authorList>
            <person name="Zhang Y."/>
        </authorList>
    </citation>
    <scope>NUCLEOTIDE SEQUENCE</scope>
    <source>
        <strain evidence="7">C1424</strain>
    </source>
</reference>
<dbReference type="Proteomes" id="UP000628710">
    <property type="component" value="Unassembled WGS sequence"/>
</dbReference>
<dbReference type="SUPFAM" id="SSF88659">
    <property type="entry name" value="Sigma3 and sigma4 domains of RNA polymerase sigma factors"/>
    <property type="match status" value="1"/>
</dbReference>
<proteinExistence type="inferred from homology"/>
<evidence type="ECO:0000259" key="5">
    <source>
        <dbReference type="Pfam" id="PF04542"/>
    </source>
</evidence>
<keyword evidence="4" id="KW-0804">Transcription</keyword>
<dbReference type="NCBIfam" id="TIGR02937">
    <property type="entry name" value="sigma70-ECF"/>
    <property type="match status" value="1"/>
</dbReference>
<dbReference type="GO" id="GO:0016987">
    <property type="term" value="F:sigma factor activity"/>
    <property type="evidence" value="ECO:0007669"/>
    <property type="project" value="UniProtKB-KW"/>
</dbReference>
<dbReference type="RefSeq" id="WP_199467041.1">
    <property type="nucleotide sequence ID" value="NZ_JAEMNX010000002.1"/>
</dbReference>
<dbReference type="InterPro" id="IPR036388">
    <property type="entry name" value="WH-like_DNA-bd_sf"/>
</dbReference>
<dbReference type="PANTHER" id="PTHR43133:SF62">
    <property type="entry name" value="RNA POLYMERASE SIGMA FACTOR SIGZ"/>
    <property type="match status" value="1"/>
</dbReference>
<dbReference type="InterPro" id="IPR007627">
    <property type="entry name" value="RNA_pol_sigma70_r2"/>
</dbReference>
<dbReference type="PANTHER" id="PTHR43133">
    <property type="entry name" value="RNA POLYMERASE ECF-TYPE SIGMA FACTO"/>
    <property type="match status" value="1"/>
</dbReference>
<name>A0A934JJE5_9GAMM</name>
<comment type="caution">
    <text evidence="7">The sequence shown here is derived from an EMBL/GenBank/DDBJ whole genome shotgun (WGS) entry which is preliminary data.</text>
</comment>
<evidence type="ECO:0000313" key="7">
    <source>
        <dbReference type="EMBL" id="MBJ7536881.1"/>
    </source>
</evidence>
<dbReference type="AlphaFoldDB" id="A0A934JJE5"/>